<evidence type="ECO:0000313" key="1">
    <source>
        <dbReference type="EMBL" id="KAJ7525911.1"/>
    </source>
</evidence>
<name>A0ACC2B835_DIPCM</name>
<accession>A0ACC2B835</accession>
<sequence>MSRWGDDPAGAEVRSEEVEVVISATNAAELSSFLEAWRDVLQPYHLIIVQDPDLADPLHIPEDLDHHLYCKEDMESILGPKLISALCFSGDAARSFGFLQARRRYVFTMDLSSLPLKDAVTGTLIDPIQQHLVNLKSPSTPFFFNTLYDPYQDGTDFVRGYPFSLRLGLPTVISHGLWLNAADFDAPTRILKPNKRNLTEVDAVVTIPRGSLFPMSAINLAFDRRIVGPAMFYGLLRLASGRSESFDDIWAGLCCKVICDHIGYGVKSGKPYVWQTTSTNAFDSLKKEYKAINWLEEIIPFFQSIRLPRTLSRVEDCYLEIAKLVKRKLNSIDPVFEKISSSMEAWIEAWKAISDFEEDS</sequence>
<protein>
    <submittedName>
        <fullName evidence="1">Uncharacterized protein</fullName>
    </submittedName>
</protein>
<reference evidence="2" key="1">
    <citation type="journal article" date="2024" name="Proc. Natl. Acad. Sci. U.S.A.">
        <title>Extraordinary preservation of gene collinearity over three hundred million years revealed in homosporous lycophytes.</title>
        <authorList>
            <person name="Li C."/>
            <person name="Wickell D."/>
            <person name="Kuo L.Y."/>
            <person name="Chen X."/>
            <person name="Nie B."/>
            <person name="Liao X."/>
            <person name="Peng D."/>
            <person name="Ji J."/>
            <person name="Jenkins J."/>
            <person name="Williams M."/>
            <person name="Shu S."/>
            <person name="Plott C."/>
            <person name="Barry K."/>
            <person name="Rajasekar S."/>
            <person name="Grimwood J."/>
            <person name="Han X."/>
            <person name="Sun S."/>
            <person name="Hou Z."/>
            <person name="He W."/>
            <person name="Dai G."/>
            <person name="Sun C."/>
            <person name="Schmutz J."/>
            <person name="Leebens-Mack J.H."/>
            <person name="Li F.W."/>
            <person name="Wang L."/>
        </authorList>
    </citation>
    <scope>NUCLEOTIDE SEQUENCE [LARGE SCALE GENOMIC DNA]</scope>
    <source>
        <strain evidence="2">cv. PW_Plant_1</strain>
    </source>
</reference>
<proteinExistence type="predicted"/>
<comment type="caution">
    <text evidence="1">The sequence shown here is derived from an EMBL/GenBank/DDBJ whole genome shotgun (WGS) entry which is preliminary data.</text>
</comment>
<dbReference type="EMBL" id="CM055108">
    <property type="protein sequence ID" value="KAJ7525911.1"/>
    <property type="molecule type" value="Genomic_DNA"/>
</dbReference>
<dbReference type="Proteomes" id="UP001162992">
    <property type="component" value="Chromosome 17"/>
</dbReference>
<keyword evidence="2" id="KW-1185">Reference proteome</keyword>
<evidence type="ECO:0000313" key="2">
    <source>
        <dbReference type="Proteomes" id="UP001162992"/>
    </source>
</evidence>
<organism evidence="1 2">
    <name type="scientific">Diphasiastrum complanatum</name>
    <name type="common">Issler's clubmoss</name>
    <name type="synonym">Lycopodium complanatum</name>
    <dbReference type="NCBI Taxonomy" id="34168"/>
    <lineage>
        <taxon>Eukaryota</taxon>
        <taxon>Viridiplantae</taxon>
        <taxon>Streptophyta</taxon>
        <taxon>Embryophyta</taxon>
        <taxon>Tracheophyta</taxon>
        <taxon>Lycopodiopsida</taxon>
        <taxon>Lycopodiales</taxon>
        <taxon>Lycopodiaceae</taxon>
        <taxon>Lycopodioideae</taxon>
        <taxon>Diphasiastrum</taxon>
    </lineage>
</organism>
<gene>
    <name evidence="1" type="ORF">O6H91_17G073700</name>
</gene>